<dbReference type="PANTHER" id="PTHR41263">
    <property type="entry name" value="ASPARTYL-PHOSPHATE PHOSPHATASE YISI"/>
    <property type="match status" value="1"/>
</dbReference>
<dbReference type="AlphaFoldDB" id="A0A942TIJ5"/>
<dbReference type="InterPro" id="IPR018540">
    <property type="entry name" value="Spo0E-like"/>
</dbReference>
<dbReference type="PANTHER" id="PTHR41263:SF1">
    <property type="entry name" value="ASPARTYL-PHOSPHATE PHOSPHATASE YISI"/>
    <property type="match status" value="1"/>
</dbReference>
<dbReference type="GO" id="GO:0046983">
    <property type="term" value="F:protein dimerization activity"/>
    <property type="evidence" value="ECO:0007669"/>
    <property type="project" value="InterPro"/>
</dbReference>
<dbReference type="InterPro" id="IPR036638">
    <property type="entry name" value="HLH_DNA-bd_sf"/>
</dbReference>
<name>A0A942TIJ5_9BACI</name>
<dbReference type="InterPro" id="IPR053028">
    <property type="entry name" value="Spo0E-like_phosphatase"/>
</dbReference>
<dbReference type="EMBL" id="JAGYPJ010000001">
    <property type="protein sequence ID" value="MBS4198746.1"/>
    <property type="molecule type" value="Genomic_DNA"/>
</dbReference>
<dbReference type="InterPro" id="IPR037208">
    <property type="entry name" value="Spo0E-like_sf"/>
</dbReference>
<evidence type="ECO:0000313" key="2">
    <source>
        <dbReference type="Proteomes" id="UP000682713"/>
    </source>
</evidence>
<accession>A0A942TIJ5</accession>
<dbReference type="SUPFAM" id="SSF140500">
    <property type="entry name" value="BAS1536-like"/>
    <property type="match status" value="1"/>
</dbReference>
<proteinExistence type="predicted"/>
<protein>
    <submittedName>
        <fullName evidence="1">Aspartyl-phosphate phosphatase Spo0E family protein</fullName>
    </submittedName>
</protein>
<dbReference type="Gene3D" id="4.10.280.10">
    <property type="entry name" value="Helix-loop-helix DNA-binding domain"/>
    <property type="match status" value="1"/>
</dbReference>
<evidence type="ECO:0000313" key="1">
    <source>
        <dbReference type="EMBL" id="MBS4198746.1"/>
    </source>
</evidence>
<dbReference type="Pfam" id="PF09388">
    <property type="entry name" value="SpoOE-like"/>
    <property type="match status" value="1"/>
</dbReference>
<comment type="caution">
    <text evidence="1">The sequence shown here is derived from an EMBL/GenBank/DDBJ whole genome shotgun (WGS) entry which is preliminary data.</text>
</comment>
<sequence length="84" mass="9908">MYGRNKEKALFLIRIQEKREKMCLFGRVYGLNSHKTIQCSQELDSLLNEYYLLFQSINKKKSVAAPRMAVAHSYVRQYSLPYAK</sequence>
<gene>
    <name evidence="1" type="ORF">KHA93_03660</name>
</gene>
<reference evidence="1 2" key="1">
    <citation type="submission" date="2021-05" db="EMBL/GenBank/DDBJ databases">
        <title>Novel Bacillus species.</title>
        <authorList>
            <person name="Liu G."/>
        </authorList>
    </citation>
    <scope>NUCLEOTIDE SEQUENCE [LARGE SCALE GENOMIC DNA]</scope>
    <source>
        <strain evidence="1 2">FJAT-49732</strain>
    </source>
</reference>
<dbReference type="GO" id="GO:0043937">
    <property type="term" value="P:regulation of sporulation"/>
    <property type="evidence" value="ECO:0007669"/>
    <property type="project" value="InterPro"/>
</dbReference>
<dbReference type="RefSeq" id="WP_213109478.1">
    <property type="nucleotide sequence ID" value="NZ_JAGYPJ010000001.1"/>
</dbReference>
<keyword evidence="2" id="KW-1185">Reference proteome</keyword>
<dbReference type="Proteomes" id="UP000682713">
    <property type="component" value="Unassembled WGS sequence"/>
</dbReference>
<organism evidence="1 2">
    <name type="scientific">Lederbergia citrisecunda</name>
    <dbReference type="NCBI Taxonomy" id="2833583"/>
    <lineage>
        <taxon>Bacteria</taxon>
        <taxon>Bacillati</taxon>
        <taxon>Bacillota</taxon>
        <taxon>Bacilli</taxon>
        <taxon>Bacillales</taxon>
        <taxon>Bacillaceae</taxon>
        <taxon>Lederbergia</taxon>
    </lineage>
</organism>